<dbReference type="InterPro" id="IPR050267">
    <property type="entry name" value="Anti-sigma-factor_SerPK"/>
</dbReference>
<dbReference type="AlphaFoldDB" id="A0A7W9GES8"/>
<dbReference type="PANTHER" id="PTHR35526:SF3">
    <property type="entry name" value="ANTI-SIGMA-F FACTOR RSBW"/>
    <property type="match status" value="1"/>
</dbReference>
<reference evidence="1 2" key="1">
    <citation type="submission" date="2020-08" db="EMBL/GenBank/DDBJ databases">
        <title>Sequencing the genomes of 1000 actinobacteria strains.</title>
        <authorList>
            <person name="Klenk H.-P."/>
        </authorList>
    </citation>
    <scope>NUCLEOTIDE SEQUENCE [LARGE SCALE GENOMIC DNA]</scope>
    <source>
        <strain evidence="1 2">DSM 45507</strain>
    </source>
</reference>
<name>A0A7W9GES8_9ACTN</name>
<accession>A0A7W9GES8</accession>
<protein>
    <submittedName>
        <fullName evidence="1">Uncharacterized protein</fullName>
    </submittedName>
</protein>
<dbReference type="Proteomes" id="UP000579153">
    <property type="component" value="Unassembled WGS sequence"/>
</dbReference>
<dbReference type="RefSeq" id="WP_185075414.1">
    <property type="nucleotide sequence ID" value="NZ_JACHMB010000001.1"/>
</dbReference>
<evidence type="ECO:0000313" key="1">
    <source>
        <dbReference type="EMBL" id="MBB5782286.1"/>
    </source>
</evidence>
<comment type="caution">
    <text evidence="1">The sequence shown here is derived from an EMBL/GenBank/DDBJ whole genome shotgun (WGS) entry which is preliminary data.</text>
</comment>
<keyword evidence="2" id="KW-1185">Reference proteome</keyword>
<sequence>MPAMLQPHIEHGTAGQQPPLRLLSWNGLLAMGDGLAVRAGWAGQDRSASWLLSARPSAVPSARRMTAVRLTAWGLRDHAENADLLVGALVTDALRHATARLRLSLWFEDDLLRCEIEDDRPALAFAASCHRAADRAADRGHNPLLARLACCWGVAGKVVWFELVTGERACEHA</sequence>
<organism evidence="1 2">
    <name type="scientific">Nonomuraea jabiensis</name>
    <dbReference type="NCBI Taxonomy" id="882448"/>
    <lineage>
        <taxon>Bacteria</taxon>
        <taxon>Bacillati</taxon>
        <taxon>Actinomycetota</taxon>
        <taxon>Actinomycetes</taxon>
        <taxon>Streptosporangiales</taxon>
        <taxon>Streptosporangiaceae</taxon>
        <taxon>Nonomuraea</taxon>
    </lineage>
</organism>
<dbReference type="PANTHER" id="PTHR35526">
    <property type="entry name" value="ANTI-SIGMA-F FACTOR RSBW-RELATED"/>
    <property type="match status" value="1"/>
</dbReference>
<proteinExistence type="predicted"/>
<dbReference type="Gene3D" id="3.30.565.10">
    <property type="entry name" value="Histidine kinase-like ATPase, C-terminal domain"/>
    <property type="match status" value="1"/>
</dbReference>
<dbReference type="InterPro" id="IPR036890">
    <property type="entry name" value="HATPase_C_sf"/>
</dbReference>
<dbReference type="EMBL" id="JACHMB010000001">
    <property type="protein sequence ID" value="MBB5782286.1"/>
    <property type="molecule type" value="Genomic_DNA"/>
</dbReference>
<gene>
    <name evidence="1" type="ORF">HD596_009042</name>
</gene>
<evidence type="ECO:0000313" key="2">
    <source>
        <dbReference type="Proteomes" id="UP000579153"/>
    </source>
</evidence>